<dbReference type="STRING" id="592015.HMPREF1705_04361"/>
<dbReference type="PANTHER" id="PTHR33360:SF2">
    <property type="entry name" value="TRANSPOSASE FOR INSERTION SEQUENCE ELEMENT IS200"/>
    <property type="match status" value="1"/>
</dbReference>
<comment type="caution">
    <text evidence="2">The sequence shown here is derived from an EMBL/GenBank/DDBJ whole genome shotgun (WGS) entry which is preliminary data.</text>
</comment>
<protein>
    <submittedName>
        <fullName evidence="2">Transposase-like protein</fullName>
    </submittedName>
</protein>
<feature type="domain" description="Transposase IS200-like" evidence="1">
    <location>
        <begin position="24"/>
        <end position="141"/>
    </location>
</feature>
<proteinExistence type="predicted"/>
<dbReference type="Gene3D" id="3.30.70.1290">
    <property type="entry name" value="Transposase IS200-like"/>
    <property type="match status" value="1"/>
</dbReference>
<dbReference type="GO" id="GO:0003677">
    <property type="term" value="F:DNA binding"/>
    <property type="evidence" value="ECO:0007669"/>
    <property type="project" value="InterPro"/>
</dbReference>
<dbReference type="InterPro" id="IPR002686">
    <property type="entry name" value="Transposase_17"/>
</dbReference>
<dbReference type="eggNOG" id="COG1943">
    <property type="taxonomic scope" value="Bacteria"/>
</dbReference>
<gene>
    <name evidence="2" type="ORF">HMPREF1705_04361</name>
</gene>
<dbReference type="NCBIfam" id="NF033573">
    <property type="entry name" value="transpos_IS200"/>
    <property type="match status" value="1"/>
</dbReference>
<dbReference type="GO" id="GO:0006313">
    <property type="term" value="P:DNA transposition"/>
    <property type="evidence" value="ECO:0007669"/>
    <property type="project" value="InterPro"/>
</dbReference>
<accession>A0A0T5X9P0</accession>
<dbReference type="SUPFAM" id="SSF143422">
    <property type="entry name" value="Transposase IS200-like"/>
    <property type="match status" value="1"/>
</dbReference>
<organism evidence="2 3">
    <name type="scientific">Acetomicrobium hydrogeniformans ATCC BAA-1850</name>
    <dbReference type="NCBI Taxonomy" id="592015"/>
    <lineage>
        <taxon>Bacteria</taxon>
        <taxon>Thermotogati</taxon>
        <taxon>Synergistota</taxon>
        <taxon>Synergistia</taxon>
        <taxon>Synergistales</taxon>
        <taxon>Acetomicrobiaceae</taxon>
        <taxon>Acetomicrobium</taxon>
    </lineage>
</organism>
<evidence type="ECO:0000313" key="3">
    <source>
        <dbReference type="Proteomes" id="UP000005273"/>
    </source>
</evidence>
<sequence length="144" mass="17444">MYCKYLYYNLIINGKRWKRSTTTVYNISYHLIWCPKYRRKVLVIDVAKRLEELLLQKAHEIEVEIVQMEIMPDHVHLFVKTTPTNSPHFIVQQLKGYTSRMLRQEFPSLKSRLPSMWTRSYYCESVGHISEETIRKYIKKQKNK</sequence>
<dbReference type="AlphaFoldDB" id="A0A0T5X9P0"/>
<evidence type="ECO:0000313" key="2">
    <source>
        <dbReference type="EMBL" id="KRT35098.1"/>
    </source>
</evidence>
<keyword evidence="3" id="KW-1185">Reference proteome</keyword>
<dbReference type="InterPro" id="IPR036515">
    <property type="entry name" value="Transposase_17_sf"/>
</dbReference>
<dbReference type="RefSeq" id="WP_009202251.1">
    <property type="nucleotide sequence ID" value="NZ_ACJX03000001.1"/>
</dbReference>
<dbReference type="PANTHER" id="PTHR33360">
    <property type="entry name" value="TRANSPOSASE FOR INSERTION SEQUENCE ELEMENT IS200"/>
    <property type="match status" value="1"/>
</dbReference>
<reference evidence="3" key="1">
    <citation type="submission" date="2012-09" db="EMBL/GenBank/DDBJ databases">
        <authorList>
            <person name="Weinstock G."/>
            <person name="Sodergren E."/>
            <person name="Clifton S."/>
            <person name="Fulton L."/>
            <person name="Fulton B."/>
            <person name="Courtney L."/>
            <person name="Fronick C."/>
            <person name="Harrison M."/>
            <person name="Strong C."/>
            <person name="Farmer C."/>
            <person name="Delehaunty K."/>
            <person name="Markovic C."/>
            <person name="Hall O."/>
            <person name="Minx P."/>
            <person name="Tomlinson C."/>
            <person name="Mitreva M."/>
            <person name="Nelson J."/>
            <person name="Hou S."/>
            <person name="Wollam A."/>
            <person name="Pepin K.H."/>
            <person name="Johnson M."/>
            <person name="Bhonagiri V."/>
            <person name="Nash W.E."/>
            <person name="Suruliraj S."/>
            <person name="Warren W."/>
            <person name="Chinwalla A."/>
            <person name="Mardis E.R."/>
            <person name="Wilson R.K."/>
        </authorList>
    </citation>
    <scope>NUCLEOTIDE SEQUENCE [LARGE SCALE GENOMIC DNA]</scope>
    <source>
        <strain evidence="3">OS1</strain>
    </source>
</reference>
<evidence type="ECO:0000259" key="1">
    <source>
        <dbReference type="SMART" id="SM01321"/>
    </source>
</evidence>
<dbReference type="GO" id="GO:0004803">
    <property type="term" value="F:transposase activity"/>
    <property type="evidence" value="ECO:0007669"/>
    <property type="project" value="InterPro"/>
</dbReference>
<name>A0A0T5X9P0_9BACT</name>
<dbReference type="EMBL" id="ACJX03000001">
    <property type="protein sequence ID" value="KRT35098.1"/>
    <property type="molecule type" value="Genomic_DNA"/>
</dbReference>
<dbReference type="Proteomes" id="UP000005273">
    <property type="component" value="Unassembled WGS sequence"/>
</dbReference>
<dbReference type="Pfam" id="PF01797">
    <property type="entry name" value="Y1_Tnp"/>
    <property type="match status" value="1"/>
</dbReference>
<dbReference type="SMART" id="SM01321">
    <property type="entry name" value="Y1_Tnp"/>
    <property type="match status" value="1"/>
</dbReference>